<dbReference type="AlphaFoldDB" id="A0A9P6YK86"/>
<evidence type="ECO:0000313" key="1">
    <source>
        <dbReference type="EMBL" id="KAG1550696.1"/>
    </source>
</evidence>
<accession>A0A9P6YK86</accession>
<dbReference type="PANTHER" id="PTHR39214">
    <property type="entry name" value="MICROBODY (PEROXISOME) BIOGENESIS PROTEIN PEROXIN 8 (EUROFUNG)"/>
    <property type="match status" value="1"/>
</dbReference>
<reference evidence="1" key="1">
    <citation type="journal article" date="2020" name="Microb. Genom.">
        <title>Genetic diversity of clinical and environmental Mucorales isolates obtained from an investigation of mucormycosis cases among solid organ transplant recipients.</title>
        <authorList>
            <person name="Nguyen M.H."/>
            <person name="Kaul D."/>
            <person name="Muto C."/>
            <person name="Cheng S.J."/>
            <person name="Richter R.A."/>
            <person name="Bruno V.M."/>
            <person name="Liu G."/>
            <person name="Beyhan S."/>
            <person name="Sundermann A.J."/>
            <person name="Mounaud S."/>
            <person name="Pasculle A.W."/>
            <person name="Nierman W.C."/>
            <person name="Driscoll E."/>
            <person name="Cumbie R."/>
            <person name="Clancy C.J."/>
            <person name="Dupont C.L."/>
        </authorList>
    </citation>
    <scope>NUCLEOTIDE SEQUENCE</scope>
    <source>
        <strain evidence="1">GL16</strain>
    </source>
</reference>
<dbReference type="EMBL" id="JAANIT010000193">
    <property type="protein sequence ID" value="KAG1550696.1"/>
    <property type="molecule type" value="Genomic_DNA"/>
</dbReference>
<protein>
    <submittedName>
        <fullName evidence="1">Uncharacterized protein</fullName>
    </submittedName>
</protein>
<dbReference type="Proteomes" id="UP000717996">
    <property type="component" value="Unassembled WGS sequence"/>
</dbReference>
<dbReference type="PANTHER" id="PTHR39214:SF1">
    <property type="entry name" value="MICROBODY (PEROXISOME) BIOGENESIS PROTEIN PEROXIN 8 (EUROFUNG)"/>
    <property type="match status" value="1"/>
</dbReference>
<proteinExistence type="predicted"/>
<dbReference type="InterPro" id="IPR055334">
    <property type="entry name" value="PEX8-like"/>
</dbReference>
<sequence length="757" mass="86488">MSQAEKTTDLKEIARQLSDSYYKILQHSTLNEQTIQECLNLLSKYSNDLPISWFTHDFLDGLFILQKKYAKNGTSPIVVLLSGWLRRNSEADEIREDLALDILHRALLEYNDDLALQKEAWIGWVAMIGKGNRDMKLLEGMTSVIEICSQDAIKADYMAESIDAGVAHALAHTNTMNDFEIDHCQKLLRVHTNLVSKKGFHGLCSLMTAAEHVVDVRSREEPQTRVEADLSTFVQLMFDIKDDYARLAFLAGTLRTLQFSLIKMTKKLIKLRQEIEKEFIHQLNIALDSNDTMTHQDSLSYFAARCLIQMPVEQLESISNAQLLKVLTSSLLTSPFTFHHGEPFSRLENTKEMVDQLNALSEQSLFREVGRMSRTIAKLVELLINEKKEQFIVQHVLDRLLGFSYNVFIDWDQFIAKYSSKRMTPEENSNYKDLETGAWTLLKSVLFSFTVILKSVAVDVPNGQGLVEVPHAAQDIISIFANLHFIAQHLGQGAGLQAYQDTLTNTVAYLLHKENQCQLNKLMSVAFKEYAHAIYTKDTTNTVELLSITKQTRLLFFTDLTEQVMKSIDDEVLEQHILPVIYPVLKWKRIENRDLYESAHTVAISTFLTKKPVSRELAGVYAKILIDNFPEPMNLDQFRYGFNTMVQALCEMDDALSWLTVNQLIEKINSLDQEKDIPLRSQYGTALIDLLRPLSLGPFFRSILDQVQKMVVSQETKAMQQATMKIIFDTVSGPGISDMRRTEAVGWYLDLKRQLQL</sequence>
<name>A0A9P6YK86_RHIOR</name>
<organism evidence="1 2">
    <name type="scientific">Rhizopus oryzae</name>
    <name type="common">Mucormycosis agent</name>
    <name type="synonym">Rhizopus arrhizus var. delemar</name>
    <dbReference type="NCBI Taxonomy" id="64495"/>
    <lineage>
        <taxon>Eukaryota</taxon>
        <taxon>Fungi</taxon>
        <taxon>Fungi incertae sedis</taxon>
        <taxon>Mucoromycota</taxon>
        <taxon>Mucoromycotina</taxon>
        <taxon>Mucoromycetes</taxon>
        <taxon>Mucorales</taxon>
        <taxon>Mucorineae</taxon>
        <taxon>Rhizopodaceae</taxon>
        <taxon>Rhizopus</taxon>
    </lineage>
</organism>
<evidence type="ECO:0000313" key="2">
    <source>
        <dbReference type="Proteomes" id="UP000717996"/>
    </source>
</evidence>
<gene>
    <name evidence="1" type="ORF">G6F51_002296</name>
</gene>
<comment type="caution">
    <text evidence="1">The sequence shown here is derived from an EMBL/GenBank/DDBJ whole genome shotgun (WGS) entry which is preliminary data.</text>
</comment>